<keyword evidence="2" id="KW-0813">Transport</keyword>
<accession>A0A3S5BJK8</accession>
<organism evidence="11 12">
    <name type="scientific">Protopolystoma xenopodis</name>
    <dbReference type="NCBI Taxonomy" id="117903"/>
    <lineage>
        <taxon>Eukaryota</taxon>
        <taxon>Metazoa</taxon>
        <taxon>Spiralia</taxon>
        <taxon>Lophotrochozoa</taxon>
        <taxon>Platyhelminthes</taxon>
        <taxon>Monogenea</taxon>
        <taxon>Polyopisthocotylea</taxon>
        <taxon>Polystomatidea</taxon>
        <taxon>Polystomatidae</taxon>
        <taxon>Protopolystoma</taxon>
    </lineage>
</organism>
<evidence type="ECO:0000256" key="5">
    <source>
        <dbReference type="ARBA" id="ARBA00022729"/>
    </source>
</evidence>
<keyword evidence="4" id="KW-0812">Transmembrane</keyword>
<gene>
    <name evidence="11" type="ORF">PXEA_LOCUS20092</name>
</gene>
<dbReference type="InterPro" id="IPR032675">
    <property type="entry name" value="LRR_dom_sf"/>
</dbReference>
<dbReference type="AlphaFoldDB" id="A0A3S5BJK8"/>
<keyword evidence="9" id="KW-1015">Disulfide bond</keyword>
<keyword evidence="7" id="KW-0406">Ion transport</keyword>
<sequence>MTLAPRGIELAKGLLVVNLSENKLTSIHPDLFVNCTDLMLLDLSYNLLETLPAQLRRCVSLQQLLLSYNPLRHAQLRAVAALKQLEIHF</sequence>
<reference evidence="11" key="1">
    <citation type="submission" date="2018-11" db="EMBL/GenBank/DDBJ databases">
        <authorList>
            <consortium name="Pathogen Informatics"/>
        </authorList>
    </citation>
    <scope>NUCLEOTIDE SEQUENCE</scope>
</reference>
<evidence type="ECO:0000256" key="6">
    <source>
        <dbReference type="ARBA" id="ARBA00022989"/>
    </source>
</evidence>
<evidence type="ECO:0000256" key="3">
    <source>
        <dbReference type="ARBA" id="ARBA00022475"/>
    </source>
</evidence>
<evidence type="ECO:0000256" key="1">
    <source>
        <dbReference type="ARBA" id="ARBA00004162"/>
    </source>
</evidence>
<proteinExistence type="predicted"/>
<dbReference type="OrthoDB" id="20529at2759"/>
<keyword evidence="3" id="KW-1003">Cell membrane</keyword>
<dbReference type="Pfam" id="PF13855">
    <property type="entry name" value="LRR_8"/>
    <property type="match status" value="1"/>
</dbReference>
<evidence type="ECO:0000313" key="12">
    <source>
        <dbReference type="Proteomes" id="UP000784294"/>
    </source>
</evidence>
<dbReference type="InterPro" id="IPR001611">
    <property type="entry name" value="Leu-rich_rpt"/>
</dbReference>
<keyword evidence="6" id="KW-1133">Transmembrane helix</keyword>
<evidence type="ECO:0000256" key="4">
    <source>
        <dbReference type="ARBA" id="ARBA00022692"/>
    </source>
</evidence>
<evidence type="ECO:0000256" key="7">
    <source>
        <dbReference type="ARBA" id="ARBA00023065"/>
    </source>
</evidence>
<comment type="caution">
    <text evidence="11">The sequence shown here is derived from an EMBL/GenBank/DDBJ whole genome shotgun (WGS) entry which is preliminary data.</text>
</comment>
<dbReference type="InterPro" id="IPR051432">
    <property type="entry name" value="KCNMA1_auxiliary"/>
</dbReference>
<dbReference type="EMBL" id="CAAALY010081755">
    <property type="protein sequence ID" value="VEL26652.1"/>
    <property type="molecule type" value="Genomic_DNA"/>
</dbReference>
<dbReference type="PANTHER" id="PTHR46473">
    <property type="entry name" value="GH08155P"/>
    <property type="match status" value="1"/>
</dbReference>
<keyword evidence="8" id="KW-0472">Membrane</keyword>
<keyword evidence="5" id="KW-0732">Signal</keyword>
<comment type="subcellular location">
    <subcellularLocation>
        <location evidence="1">Cell membrane</location>
        <topology evidence="1">Single-pass membrane protein</topology>
    </subcellularLocation>
</comment>
<protein>
    <submittedName>
        <fullName evidence="11">Uncharacterized protein</fullName>
    </submittedName>
</protein>
<name>A0A3S5BJK8_9PLAT</name>
<dbReference type="SUPFAM" id="SSF52058">
    <property type="entry name" value="L domain-like"/>
    <property type="match status" value="1"/>
</dbReference>
<evidence type="ECO:0000256" key="8">
    <source>
        <dbReference type="ARBA" id="ARBA00023136"/>
    </source>
</evidence>
<dbReference type="GO" id="GO:0005886">
    <property type="term" value="C:plasma membrane"/>
    <property type="evidence" value="ECO:0007669"/>
    <property type="project" value="UniProtKB-SubCell"/>
</dbReference>
<keyword evidence="10" id="KW-0407">Ion channel</keyword>
<keyword evidence="12" id="KW-1185">Reference proteome</keyword>
<evidence type="ECO:0000256" key="2">
    <source>
        <dbReference type="ARBA" id="ARBA00022448"/>
    </source>
</evidence>
<dbReference type="Proteomes" id="UP000784294">
    <property type="component" value="Unassembled WGS sequence"/>
</dbReference>
<evidence type="ECO:0000256" key="9">
    <source>
        <dbReference type="ARBA" id="ARBA00023157"/>
    </source>
</evidence>
<evidence type="ECO:0000313" key="11">
    <source>
        <dbReference type="EMBL" id="VEL26652.1"/>
    </source>
</evidence>
<dbReference type="PANTHER" id="PTHR46473:SF10">
    <property type="entry name" value="LD45603P-RELATED"/>
    <property type="match status" value="1"/>
</dbReference>
<evidence type="ECO:0000256" key="10">
    <source>
        <dbReference type="ARBA" id="ARBA00023303"/>
    </source>
</evidence>
<dbReference type="GO" id="GO:0034220">
    <property type="term" value="P:monoatomic ion transmembrane transport"/>
    <property type="evidence" value="ECO:0007669"/>
    <property type="project" value="UniProtKB-KW"/>
</dbReference>
<dbReference type="Gene3D" id="3.80.10.10">
    <property type="entry name" value="Ribonuclease Inhibitor"/>
    <property type="match status" value="1"/>
</dbReference>